<proteinExistence type="evidence at protein level"/>
<evidence type="ECO:0000256" key="3">
    <source>
        <dbReference type="ARBA" id="ARBA00022448"/>
    </source>
</evidence>
<dbReference type="InterPro" id="IPR014024">
    <property type="entry name" value="Auxin_eff_plant"/>
</dbReference>
<feature type="transmembrane region" description="Helical" evidence="8">
    <location>
        <begin position="512"/>
        <end position="537"/>
    </location>
</feature>
<keyword evidence="11" id="KW-1185">Reference proteome</keyword>
<dbReference type="GO" id="GO:0009734">
    <property type="term" value="P:auxin-activated signaling pathway"/>
    <property type="evidence" value="ECO:0007669"/>
    <property type="project" value="UniProtKB-UniRule"/>
</dbReference>
<evidence type="ECO:0000313" key="10">
    <source>
        <dbReference type="EnsemblPlants" id="Zm00001eb254390_P001"/>
    </source>
</evidence>
<dbReference type="FunCoup" id="A0A804PN20">
    <property type="interactions" value="35"/>
</dbReference>
<keyword evidence="4 8" id="KW-0812">Transmembrane</keyword>
<dbReference type="NCBIfam" id="TIGR00946">
    <property type="entry name" value="2a69"/>
    <property type="match status" value="1"/>
</dbReference>
<evidence type="ECO:0000256" key="1">
    <source>
        <dbReference type="ARBA" id="ARBA00004141"/>
    </source>
</evidence>
<dbReference type="Proteomes" id="UP000007305">
    <property type="component" value="Chromosome 5"/>
</dbReference>
<dbReference type="Pfam" id="PF03547">
    <property type="entry name" value="Mem_trans"/>
    <property type="match status" value="1"/>
</dbReference>
<name>A0A804PN20_MAIZE</name>
<evidence type="ECO:0000256" key="6">
    <source>
        <dbReference type="ARBA" id="ARBA00023136"/>
    </source>
</evidence>
<dbReference type="EnsemblPlants" id="Zm00001eb254390_T001">
    <property type="protein sequence ID" value="Zm00001eb254390_P001"/>
    <property type="gene ID" value="Zm00001eb254390"/>
</dbReference>
<keyword evidence="7 8" id="KW-0927">Auxin signaling pathway</keyword>
<dbReference type="InterPro" id="IPR051107">
    <property type="entry name" value="Auxin_Efflux_Carrier"/>
</dbReference>
<accession>A0A804PN20</accession>
<feature type="transmembrane region" description="Helical" evidence="8">
    <location>
        <begin position="101"/>
        <end position="120"/>
    </location>
</feature>
<comment type="subcellular location">
    <subcellularLocation>
        <location evidence="1 8">Membrane</location>
        <topology evidence="1 8">Multi-pass membrane protein</topology>
    </subcellularLocation>
</comment>
<dbReference type="AlphaFoldDB" id="A0A804PN20"/>
<evidence type="ECO:0000313" key="11">
    <source>
        <dbReference type="Proteomes" id="UP000007305"/>
    </source>
</evidence>
<evidence type="ECO:0000256" key="5">
    <source>
        <dbReference type="ARBA" id="ARBA00022989"/>
    </source>
</evidence>
<comment type="caution">
    <text evidence="8">Lacks conserved residue(s) required for the propagation of feature annotation.</text>
</comment>
<dbReference type="InterPro" id="IPR004776">
    <property type="entry name" value="Mem_transp_PIN-like"/>
</dbReference>
<keyword evidence="3 8" id="KW-0813">Transport</keyword>
<dbReference type="GO" id="GO:0010329">
    <property type="term" value="F:auxin efflux transmembrane transporter activity"/>
    <property type="evidence" value="ECO:0000318"/>
    <property type="project" value="GO_Central"/>
</dbReference>
<sequence>MITGTDFYHVMTAVVPLYVAMILAYGSVRWWRIFSPDQCSGINRFVALFAVPLLSFHFISTNNPYTMNLRFIAADTLQKLMVLAMLTAWSHLSRRGSLEWTITLFSLSTLPNTLVMGIPLLKGMYGDFSGSLMVQIVVLQCIIWYTLMLFMFEYRGARMLITEQFPDNAGAIASIVVDPDVVSLDGRRDAIETEAEVKEDGRIHVTVRRSNASRSDIYSRRSMGFSSTTPRPSNLTNAEIYSLQSSRNPTPRGSSFNHNDFYSMVGRSSNFGAADAFGIRTGATPRPSNYEDDASKPKYPLPVVNATSGAGAAHYPAPNPAVAAAPKGARKAATNGQAKGEDLHMFVWSSSASPVSDVFGGGAPDYNEAAAAKSPRKMDGGKDRDDYVERDEFSFGNRGAMDRDAEAGDGKAAAAGGDPSTVAAPTAMPPTSVMTRLILIMVWRKLIRNPNTYSSLIGVIWSLVCFRWNFQMPAIVLQSISILSDAGLGMAMFSLGLFMALQPRIIACGNKVATFAMAVRFLTGPAVMAAASFAVGLRGTLLHVAIVQVLLTSEGGEGKTDRFHNIPRRHARLQQQESSLRCFLSRSPSSLVLASLSHLSRRGLLRSADSTKVTLFFSLCFWFFASPNGGTSRQLCLRALSPSSSQRSTTCTLTFSAPQSFLACSSPCRSRSSTTSCSACDRPVGDGNGMPRIAVTVKTAAATFRSREASEETVCYDICLALQK</sequence>
<feature type="compositionally biased region" description="Basic and acidic residues" evidence="9">
    <location>
        <begin position="400"/>
        <end position="409"/>
    </location>
</feature>
<feature type="transmembrane region" description="Helical" evidence="8">
    <location>
        <begin position="453"/>
        <end position="470"/>
    </location>
</feature>
<dbReference type="GO" id="GO:0010315">
    <property type="term" value="P:auxin export across the plasma membrane"/>
    <property type="evidence" value="ECO:0000318"/>
    <property type="project" value="GO_Central"/>
</dbReference>
<evidence type="ECO:0000256" key="7">
    <source>
        <dbReference type="ARBA" id="ARBA00023294"/>
    </source>
</evidence>
<evidence type="ECO:0007829" key="12">
    <source>
        <dbReference type="PeptideAtlas" id="A0A804PN20"/>
    </source>
</evidence>
<evidence type="ECO:0000256" key="2">
    <source>
        <dbReference type="ARBA" id="ARBA00009177"/>
    </source>
</evidence>
<feature type="transmembrane region" description="Helical" evidence="8">
    <location>
        <begin position="40"/>
        <end position="59"/>
    </location>
</feature>
<comment type="function">
    <text evidence="8">May act as a component of the auxin efflux carrier.</text>
</comment>
<dbReference type="OrthoDB" id="1868374at2759"/>
<evidence type="ECO:0000256" key="8">
    <source>
        <dbReference type="RuleBase" id="RU362108"/>
    </source>
</evidence>
<evidence type="ECO:0000256" key="4">
    <source>
        <dbReference type="ARBA" id="ARBA00022692"/>
    </source>
</evidence>
<keyword evidence="5 8" id="KW-1133">Transmembrane helix</keyword>
<dbReference type="GO" id="GO:0005783">
    <property type="term" value="C:endoplasmic reticulum"/>
    <property type="evidence" value="ECO:0000318"/>
    <property type="project" value="GO_Central"/>
</dbReference>
<gene>
    <name evidence="10" type="primary">LOC103627718</name>
</gene>
<dbReference type="Gramene" id="Zm00001eb254390_T001">
    <property type="protein sequence ID" value="Zm00001eb254390_P001"/>
    <property type="gene ID" value="Zm00001eb254390"/>
</dbReference>
<dbReference type="GO" id="GO:0009926">
    <property type="term" value="P:auxin polar transport"/>
    <property type="evidence" value="ECO:0000318"/>
    <property type="project" value="GO_Central"/>
</dbReference>
<comment type="similarity">
    <text evidence="2 8">Belongs to the auxin efflux carrier (TC 2.A.69.1) family.</text>
</comment>
<reference evidence="10" key="3">
    <citation type="submission" date="2021-05" db="UniProtKB">
        <authorList>
            <consortium name="EnsemblPlants"/>
        </authorList>
    </citation>
    <scope>IDENTIFICATION</scope>
    <source>
        <strain evidence="10">cv. B73</strain>
    </source>
</reference>
<reference evidence="10" key="2">
    <citation type="submission" date="2019-07" db="EMBL/GenBank/DDBJ databases">
        <authorList>
            <person name="Seetharam A."/>
            <person name="Woodhouse M."/>
            <person name="Cannon E."/>
        </authorList>
    </citation>
    <scope>NUCLEOTIDE SEQUENCE [LARGE SCALE GENOMIC DNA]</scope>
    <source>
        <strain evidence="10">cv. B73</strain>
    </source>
</reference>
<evidence type="ECO:0000256" key="9">
    <source>
        <dbReference type="SAM" id="MobiDB-lite"/>
    </source>
</evidence>
<feature type="transmembrane region" description="Helical" evidence="8">
    <location>
        <begin position="6"/>
        <end position="28"/>
    </location>
</feature>
<dbReference type="PANTHER" id="PTHR31752">
    <property type="entry name" value="AUXIN EFFLUX CARRIER COMPONENT 1B-RELATED"/>
    <property type="match status" value="1"/>
</dbReference>
<reference evidence="11" key="1">
    <citation type="journal article" date="2009" name="Science">
        <title>The B73 maize genome: complexity, diversity, and dynamics.</title>
        <authorList>
            <person name="Schnable P.S."/>
            <person name="Ware D."/>
            <person name="Fulton R.S."/>
            <person name="Stein J.C."/>
            <person name="Wei F."/>
            <person name="Pasternak S."/>
            <person name="Liang C."/>
            <person name="Zhang J."/>
            <person name="Fulton L."/>
            <person name="Graves T.A."/>
            <person name="Minx P."/>
            <person name="Reily A.D."/>
            <person name="Courtney L."/>
            <person name="Kruchowski S.S."/>
            <person name="Tomlinson C."/>
            <person name="Strong C."/>
            <person name="Delehaunty K."/>
            <person name="Fronick C."/>
            <person name="Courtney B."/>
            <person name="Rock S.M."/>
            <person name="Belter E."/>
            <person name="Du F."/>
            <person name="Kim K."/>
            <person name="Abbott R.M."/>
            <person name="Cotton M."/>
            <person name="Levy A."/>
            <person name="Marchetto P."/>
            <person name="Ochoa K."/>
            <person name="Jackson S.M."/>
            <person name="Gillam B."/>
            <person name="Chen W."/>
            <person name="Yan L."/>
            <person name="Higginbotham J."/>
            <person name="Cardenas M."/>
            <person name="Waligorski J."/>
            <person name="Applebaum E."/>
            <person name="Phelps L."/>
            <person name="Falcone J."/>
            <person name="Kanchi K."/>
            <person name="Thane T."/>
            <person name="Scimone A."/>
            <person name="Thane N."/>
            <person name="Henke J."/>
            <person name="Wang T."/>
            <person name="Ruppert J."/>
            <person name="Shah N."/>
            <person name="Rotter K."/>
            <person name="Hodges J."/>
            <person name="Ingenthron E."/>
            <person name="Cordes M."/>
            <person name="Kohlberg S."/>
            <person name="Sgro J."/>
            <person name="Delgado B."/>
            <person name="Mead K."/>
            <person name="Chinwalla A."/>
            <person name="Leonard S."/>
            <person name="Crouse K."/>
            <person name="Collura K."/>
            <person name="Kudrna D."/>
            <person name="Currie J."/>
            <person name="He R."/>
            <person name="Angelova A."/>
            <person name="Rajasekar S."/>
            <person name="Mueller T."/>
            <person name="Lomeli R."/>
            <person name="Scara G."/>
            <person name="Ko A."/>
            <person name="Delaney K."/>
            <person name="Wissotski M."/>
            <person name="Lopez G."/>
            <person name="Campos D."/>
            <person name="Braidotti M."/>
            <person name="Ashley E."/>
            <person name="Golser W."/>
            <person name="Kim H."/>
            <person name="Lee S."/>
            <person name="Lin J."/>
            <person name="Dujmic Z."/>
            <person name="Kim W."/>
            <person name="Talag J."/>
            <person name="Zuccolo A."/>
            <person name="Fan C."/>
            <person name="Sebastian A."/>
            <person name="Kramer M."/>
            <person name="Spiegel L."/>
            <person name="Nascimento L."/>
            <person name="Zutavern T."/>
            <person name="Miller B."/>
            <person name="Ambroise C."/>
            <person name="Muller S."/>
            <person name="Spooner W."/>
            <person name="Narechania A."/>
            <person name="Ren L."/>
            <person name="Wei S."/>
            <person name="Kumari S."/>
            <person name="Faga B."/>
            <person name="Levy M.J."/>
            <person name="McMahan L."/>
            <person name="Van Buren P."/>
            <person name="Vaughn M.W."/>
            <person name="Ying K."/>
            <person name="Yeh C.-T."/>
            <person name="Emrich S.J."/>
            <person name="Jia Y."/>
            <person name="Kalyanaraman A."/>
            <person name="Hsia A.-P."/>
            <person name="Barbazuk W.B."/>
            <person name="Baucom R.S."/>
            <person name="Brutnell T.P."/>
            <person name="Carpita N.C."/>
            <person name="Chaparro C."/>
            <person name="Chia J.-M."/>
            <person name="Deragon J.-M."/>
            <person name="Estill J.C."/>
            <person name="Fu Y."/>
            <person name="Jeddeloh J.A."/>
            <person name="Han Y."/>
            <person name="Lee H."/>
            <person name="Li P."/>
            <person name="Lisch D.R."/>
            <person name="Liu S."/>
            <person name="Liu Z."/>
            <person name="Nagel D.H."/>
            <person name="McCann M.C."/>
            <person name="SanMiguel P."/>
            <person name="Myers A.M."/>
            <person name="Nettleton D."/>
            <person name="Nguyen J."/>
            <person name="Penning B.W."/>
            <person name="Ponnala L."/>
            <person name="Schneider K.L."/>
            <person name="Schwartz D.C."/>
            <person name="Sharma A."/>
            <person name="Soderlund C."/>
            <person name="Springer N.M."/>
            <person name="Sun Q."/>
            <person name="Wang H."/>
            <person name="Waterman M."/>
            <person name="Westerman R."/>
            <person name="Wolfgruber T.K."/>
            <person name="Yang L."/>
            <person name="Yu Y."/>
            <person name="Zhang L."/>
            <person name="Zhou S."/>
            <person name="Zhu Q."/>
            <person name="Bennetzen J.L."/>
            <person name="Dawe R.K."/>
            <person name="Jiang J."/>
            <person name="Jiang N."/>
            <person name="Presting G.G."/>
            <person name="Wessler S.R."/>
            <person name="Aluru S."/>
            <person name="Martienssen R.A."/>
            <person name="Clifton S.W."/>
            <person name="McCombie W.R."/>
            <person name="Wing R.A."/>
            <person name="Wilson R.K."/>
        </authorList>
    </citation>
    <scope>NUCLEOTIDE SEQUENCE [LARGE SCALE GENOMIC DNA]</scope>
    <source>
        <strain evidence="11">cv. B73</strain>
    </source>
</reference>
<protein>
    <recommendedName>
        <fullName evidence="8">Auxin efflux carrier component</fullName>
    </recommendedName>
</protein>
<dbReference type="PANTHER" id="PTHR31752:SF48">
    <property type="entry name" value="AUXIN EFFLUX CARRIER COMPONENT 1A"/>
    <property type="match status" value="1"/>
</dbReference>
<keyword evidence="12" id="KW-1267">Proteomics identification</keyword>
<keyword evidence="6 8" id="KW-0472">Membrane</keyword>
<dbReference type="GO" id="GO:0005886">
    <property type="term" value="C:plasma membrane"/>
    <property type="evidence" value="ECO:0000318"/>
    <property type="project" value="GO_Central"/>
</dbReference>
<feature type="region of interest" description="Disordered" evidence="9">
    <location>
        <begin position="398"/>
        <end position="426"/>
    </location>
</feature>
<dbReference type="InParanoid" id="A0A804PN20"/>
<organism evidence="10 11">
    <name type="scientific">Zea mays</name>
    <name type="common">Maize</name>
    <dbReference type="NCBI Taxonomy" id="4577"/>
    <lineage>
        <taxon>Eukaryota</taxon>
        <taxon>Viridiplantae</taxon>
        <taxon>Streptophyta</taxon>
        <taxon>Embryophyta</taxon>
        <taxon>Tracheophyta</taxon>
        <taxon>Spermatophyta</taxon>
        <taxon>Magnoliopsida</taxon>
        <taxon>Liliopsida</taxon>
        <taxon>Poales</taxon>
        <taxon>Poaceae</taxon>
        <taxon>PACMAD clade</taxon>
        <taxon>Panicoideae</taxon>
        <taxon>Andropogonodae</taxon>
        <taxon>Andropogoneae</taxon>
        <taxon>Tripsacinae</taxon>
        <taxon>Zea</taxon>
    </lineage>
</organism>
<feature type="transmembrane region" description="Helical" evidence="8">
    <location>
        <begin position="132"/>
        <end position="152"/>
    </location>
</feature>
<feature type="transmembrane region" description="Helical" evidence="8">
    <location>
        <begin position="476"/>
        <end position="500"/>
    </location>
</feature>